<dbReference type="InterPro" id="IPR010869">
    <property type="entry name" value="DUF1501"/>
</dbReference>
<evidence type="ECO:0000313" key="2">
    <source>
        <dbReference type="Proteomes" id="UP001202961"/>
    </source>
</evidence>
<organism evidence="1 2">
    <name type="scientific">Aporhodopirellula aestuarii</name>
    <dbReference type="NCBI Taxonomy" id="2950107"/>
    <lineage>
        <taxon>Bacteria</taxon>
        <taxon>Pseudomonadati</taxon>
        <taxon>Planctomycetota</taxon>
        <taxon>Planctomycetia</taxon>
        <taxon>Pirellulales</taxon>
        <taxon>Pirellulaceae</taxon>
        <taxon>Aporhodopirellula</taxon>
    </lineage>
</organism>
<dbReference type="Gene3D" id="3.40.720.10">
    <property type="entry name" value="Alkaline Phosphatase, subunit A"/>
    <property type="match status" value="1"/>
</dbReference>
<dbReference type="RefSeq" id="WP_250927647.1">
    <property type="nucleotide sequence ID" value="NZ_JAMQBK010000015.1"/>
</dbReference>
<dbReference type="Proteomes" id="UP001202961">
    <property type="component" value="Unassembled WGS sequence"/>
</dbReference>
<dbReference type="InterPro" id="IPR017850">
    <property type="entry name" value="Alkaline_phosphatase_core_sf"/>
</dbReference>
<evidence type="ECO:0000313" key="1">
    <source>
        <dbReference type="EMBL" id="MCM2369979.1"/>
    </source>
</evidence>
<sequence length="468" mass="51133">MSHSSRSSDAPNRLGCKGFRSMMNRRSAIQAGVCGGLGLSLGDMFRLQSQGGEAFSMTKGQTLKDPKALSVIQLHLGGGVPQHESFDPKPESPVEYRGAFGITKTNTGEIFSENFPTTAAVADKLTIIRGMVGRIPDHATATYHLFTGYTPTAVIDFPQMGSIVSHELGKRGELPPYVAIPNNHSFAGGTGFLSSTHGPFELNADPAERNYKVKDFSIPERVSMQRFDRRKTARDIIEQKIRALEADPTTLDTMDDFYQQAYTLLTSKESQAAFSLDGETEETFQLYGRDVVGLKGPDNKFHPKGLAEKMIVARRLVESGVRFVTVTYGSWDSHVDVKKDCLDQMPALDHAISGLITDLDRRGLLDTTIFWVTSEFGRTPKVNNTSGRDHWARNYSMLVAGGGFAPGLVYGASDSIGGEPARDAVPLENLMHTIYHQLGIDAGKELLAFGTRPIEIIKDGKLVKGLLS</sequence>
<gene>
    <name evidence="1" type="ORF">NB063_05005</name>
</gene>
<dbReference type="Pfam" id="PF07394">
    <property type="entry name" value="DUF1501"/>
    <property type="match status" value="1"/>
</dbReference>
<dbReference type="PANTHER" id="PTHR43737">
    <property type="entry name" value="BLL7424 PROTEIN"/>
    <property type="match status" value="1"/>
</dbReference>
<accession>A0ABT0TZE6</accession>
<keyword evidence="2" id="KW-1185">Reference proteome</keyword>
<name>A0ABT0TZE6_9BACT</name>
<protein>
    <submittedName>
        <fullName evidence="1">DUF1501 domain-containing protein</fullName>
    </submittedName>
</protein>
<dbReference type="SUPFAM" id="SSF53649">
    <property type="entry name" value="Alkaline phosphatase-like"/>
    <property type="match status" value="1"/>
</dbReference>
<proteinExistence type="predicted"/>
<dbReference type="PANTHER" id="PTHR43737:SF1">
    <property type="entry name" value="DUF1501 DOMAIN-CONTAINING PROTEIN"/>
    <property type="match status" value="1"/>
</dbReference>
<reference evidence="1 2" key="1">
    <citation type="journal article" date="2022" name="Syst. Appl. Microbiol.">
        <title>Rhodopirellula aestuarii sp. nov., a novel member of the genus Rhodopirellula isolated from brackish sediments collected in the Tagus River estuary, Portugal.</title>
        <authorList>
            <person name="Vitorino I.R."/>
            <person name="Klimek D."/>
            <person name="Calusinska M."/>
            <person name="Lobo-da-Cunha A."/>
            <person name="Vasconcelos V."/>
            <person name="Lage O.M."/>
        </authorList>
    </citation>
    <scope>NUCLEOTIDE SEQUENCE [LARGE SCALE GENOMIC DNA]</scope>
    <source>
        <strain evidence="1 2">ICT_H3.1</strain>
    </source>
</reference>
<comment type="caution">
    <text evidence="1">The sequence shown here is derived from an EMBL/GenBank/DDBJ whole genome shotgun (WGS) entry which is preliminary data.</text>
</comment>
<dbReference type="EMBL" id="JAMQBK010000015">
    <property type="protein sequence ID" value="MCM2369979.1"/>
    <property type="molecule type" value="Genomic_DNA"/>
</dbReference>